<evidence type="ECO:0000313" key="3">
    <source>
        <dbReference type="Proteomes" id="UP000319976"/>
    </source>
</evidence>
<keyword evidence="3" id="KW-1185">Reference proteome</keyword>
<gene>
    <name evidence="2" type="primary">relA</name>
    <name evidence="2" type="ORF">V22_35560</name>
</gene>
<dbReference type="GO" id="GO:0008893">
    <property type="term" value="F:guanosine-3',5'-bis(diphosphate) 3'-diphosphatase activity"/>
    <property type="evidence" value="ECO:0007669"/>
    <property type="project" value="TreeGrafter"/>
</dbReference>
<dbReference type="GO" id="GO:0008728">
    <property type="term" value="F:GTP diphosphokinase activity"/>
    <property type="evidence" value="ECO:0007669"/>
    <property type="project" value="UniProtKB-EC"/>
</dbReference>
<dbReference type="RefSeq" id="WP_145265269.1">
    <property type="nucleotide sequence ID" value="NZ_CP036316.1"/>
</dbReference>
<dbReference type="GO" id="GO:0016301">
    <property type="term" value="F:kinase activity"/>
    <property type="evidence" value="ECO:0007669"/>
    <property type="project" value="UniProtKB-KW"/>
</dbReference>
<dbReference type="Pfam" id="PF13328">
    <property type="entry name" value="HD_4"/>
    <property type="match status" value="1"/>
</dbReference>
<sequence>MLWPEIVERALRVAAYAHAEQKRKGGNLPYLYHPAAVAMILQRAGFTEPHVLAAAIMHDVIEDTPVTESDLRAEFPAEVVDWVCDLSEQKDDEQGRERSWKDRKEDQYQHIKHACLEVRAIKLADKLHNLQSMRYDAASGTMNWDRFNAPLDAILDFAVRMAEAAAADDAELAGLKTEVLSVIEELRGAAE</sequence>
<dbReference type="PANTHER" id="PTHR46246:SF1">
    <property type="entry name" value="GUANOSINE-3',5'-BIS(DIPHOSPHATE) 3'-PYROPHOSPHOHYDROLASE MESH1"/>
    <property type="match status" value="1"/>
</dbReference>
<protein>
    <submittedName>
        <fullName evidence="2">GTP pyrophosphokinase</fullName>
        <ecNumber evidence="2">2.7.6.5</ecNumber>
    </submittedName>
</protein>
<dbReference type="PANTHER" id="PTHR46246">
    <property type="entry name" value="GUANOSINE-3',5'-BIS(DIPHOSPHATE) 3'-PYROPHOSPHOHYDROLASE MESH1"/>
    <property type="match status" value="1"/>
</dbReference>
<keyword evidence="2" id="KW-0418">Kinase</keyword>
<dbReference type="EMBL" id="CP036316">
    <property type="protein sequence ID" value="QDT66291.1"/>
    <property type="molecule type" value="Genomic_DNA"/>
</dbReference>
<evidence type="ECO:0000313" key="2">
    <source>
        <dbReference type="EMBL" id="QDT66291.1"/>
    </source>
</evidence>
<dbReference type="AlphaFoldDB" id="A0A517TD35"/>
<dbReference type="SUPFAM" id="SSF109604">
    <property type="entry name" value="HD-domain/PDEase-like"/>
    <property type="match status" value="1"/>
</dbReference>
<accession>A0A517TD35</accession>
<feature type="domain" description="HD/PDEase" evidence="1">
    <location>
        <begin position="26"/>
        <end position="139"/>
    </location>
</feature>
<dbReference type="Proteomes" id="UP000319976">
    <property type="component" value="Chromosome"/>
</dbReference>
<reference evidence="2 3" key="1">
    <citation type="submission" date="2019-02" db="EMBL/GenBank/DDBJ databases">
        <title>Deep-cultivation of Planctomycetes and their phenomic and genomic characterization uncovers novel biology.</title>
        <authorList>
            <person name="Wiegand S."/>
            <person name="Jogler M."/>
            <person name="Boedeker C."/>
            <person name="Pinto D."/>
            <person name="Vollmers J."/>
            <person name="Rivas-Marin E."/>
            <person name="Kohn T."/>
            <person name="Peeters S.H."/>
            <person name="Heuer A."/>
            <person name="Rast P."/>
            <person name="Oberbeckmann S."/>
            <person name="Bunk B."/>
            <person name="Jeske O."/>
            <person name="Meyerdierks A."/>
            <person name="Storesund J.E."/>
            <person name="Kallscheuer N."/>
            <person name="Luecker S."/>
            <person name="Lage O.M."/>
            <person name="Pohl T."/>
            <person name="Merkel B.J."/>
            <person name="Hornburger P."/>
            <person name="Mueller R.-W."/>
            <person name="Bruemmer F."/>
            <person name="Labrenz M."/>
            <person name="Spormann A.M."/>
            <person name="Op den Camp H."/>
            <person name="Overmann J."/>
            <person name="Amann R."/>
            <person name="Jetten M.S.M."/>
            <person name="Mascher T."/>
            <person name="Medema M.H."/>
            <person name="Devos D.P."/>
            <person name="Kaster A.-K."/>
            <person name="Ovreas L."/>
            <person name="Rohde M."/>
            <person name="Galperin M.Y."/>
            <person name="Jogler C."/>
        </authorList>
    </citation>
    <scope>NUCLEOTIDE SEQUENCE [LARGE SCALE GENOMIC DNA]</scope>
    <source>
        <strain evidence="2 3">V22</strain>
    </source>
</reference>
<dbReference type="Gene3D" id="1.10.3210.10">
    <property type="entry name" value="Hypothetical protein af1432"/>
    <property type="match status" value="1"/>
</dbReference>
<dbReference type="OrthoDB" id="272476at2"/>
<keyword evidence="2" id="KW-0808">Transferase</keyword>
<dbReference type="EC" id="2.7.6.5" evidence="2"/>
<evidence type="ECO:0000259" key="1">
    <source>
        <dbReference type="SMART" id="SM00471"/>
    </source>
</evidence>
<proteinExistence type="predicted"/>
<dbReference type="KEGG" id="chya:V22_35560"/>
<organism evidence="2 3">
    <name type="scientific">Calycomorphotria hydatis</name>
    <dbReference type="NCBI Taxonomy" id="2528027"/>
    <lineage>
        <taxon>Bacteria</taxon>
        <taxon>Pseudomonadati</taxon>
        <taxon>Planctomycetota</taxon>
        <taxon>Planctomycetia</taxon>
        <taxon>Planctomycetales</taxon>
        <taxon>Planctomycetaceae</taxon>
        <taxon>Calycomorphotria</taxon>
    </lineage>
</organism>
<dbReference type="SMART" id="SM00471">
    <property type="entry name" value="HDc"/>
    <property type="match status" value="1"/>
</dbReference>
<dbReference type="InterPro" id="IPR003607">
    <property type="entry name" value="HD/PDEase_dom"/>
</dbReference>
<dbReference type="InterPro" id="IPR052194">
    <property type="entry name" value="MESH1"/>
</dbReference>
<name>A0A517TD35_9PLAN</name>